<keyword evidence="3" id="KW-1185">Reference proteome</keyword>
<dbReference type="AlphaFoldDB" id="A0A6A6WCT0"/>
<dbReference type="InterPro" id="IPR009291">
    <property type="entry name" value="Vps62"/>
</dbReference>
<proteinExistence type="predicted"/>
<organism evidence="2 3">
    <name type="scientific">Pseudovirgaria hyperparasitica</name>
    <dbReference type="NCBI Taxonomy" id="470096"/>
    <lineage>
        <taxon>Eukaryota</taxon>
        <taxon>Fungi</taxon>
        <taxon>Dikarya</taxon>
        <taxon>Ascomycota</taxon>
        <taxon>Pezizomycotina</taxon>
        <taxon>Dothideomycetes</taxon>
        <taxon>Dothideomycetes incertae sedis</taxon>
        <taxon>Acrospermales</taxon>
        <taxon>Acrospermaceae</taxon>
        <taxon>Pseudovirgaria</taxon>
    </lineage>
</organism>
<dbReference type="RefSeq" id="XP_033602440.1">
    <property type="nucleotide sequence ID" value="XM_033743713.1"/>
</dbReference>
<evidence type="ECO:0000313" key="3">
    <source>
        <dbReference type="Proteomes" id="UP000799437"/>
    </source>
</evidence>
<dbReference type="GeneID" id="54484767"/>
<dbReference type="PANTHER" id="PTHR48172:SF2">
    <property type="entry name" value="VACUOLAR PROTEIN SORTING PROTEIN 62"/>
    <property type="match status" value="1"/>
</dbReference>
<protein>
    <recommendedName>
        <fullName evidence="4">Vacuolar protein sorting-associated protein 62</fullName>
    </recommendedName>
</protein>
<gene>
    <name evidence="2" type="ORF">EJ05DRAFT_475011</name>
</gene>
<dbReference type="OrthoDB" id="188042at2759"/>
<dbReference type="EMBL" id="ML996569">
    <property type="protein sequence ID" value="KAF2759989.1"/>
    <property type="molecule type" value="Genomic_DNA"/>
</dbReference>
<feature type="region of interest" description="Disordered" evidence="1">
    <location>
        <begin position="1"/>
        <end position="62"/>
    </location>
</feature>
<evidence type="ECO:0000256" key="1">
    <source>
        <dbReference type="SAM" id="MobiDB-lite"/>
    </source>
</evidence>
<name>A0A6A6WCT0_9PEZI</name>
<dbReference type="PANTHER" id="PTHR48172">
    <property type="match status" value="1"/>
</dbReference>
<feature type="compositionally biased region" description="Polar residues" evidence="1">
    <location>
        <begin position="25"/>
        <end position="46"/>
    </location>
</feature>
<evidence type="ECO:0000313" key="2">
    <source>
        <dbReference type="EMBL" id="KAF2759989.1"/>
    </source>
</evidence>
<reference evidence="2" key="1">
    <citation type="journal article" date="2020" name="Stud. Mycol.">
        <title>101 Dothideomycetes genomes: a test case for predicting lifestyles and emergence of pathogens.</title>
        <authorList>
            <person name="Haridas S."/>
            <person name="Albert R."/>
            <person name="Binder M."/>
            <person name="Bloem J."/>
            <person name="Labutti K."/>
            <person name="Salamov A."/>
            <person name="Andreopoulos B."/>
            <person name="Baker S."/>
            <person name="Barry K."/>
            <person name="Bills G."/>
            <person name="Bluhm B."/>
            <person name="Cannon C."/>
            <person name="Castanera R."/>
            <person name="Culley D."/>
            <person name="Daum C."/>
            <person name="Ezra D."/>
            <person name="Gonzalez J."/>
            <person name="Henrissat B."/>
            <person name="Kuo A."/>
            <person name="Liang C."/>
            <person name="Lipzen A."/>
            <person name="Lutzoni F."/>
            <person name="Magnuson J."/>
            <person name="Mondo S."/>
            <person name="Nolan M."/>
            <person name="Ohm R."/>
            <person name="Pangilinan J."/>
            <person name="Park H.-J."/>
            <person name="Ramirez L."/>
            <person name="Alfaro M."/>
            <person name="Sun H."/>
            <person name="Tritt A."/>
            <person name="Yoshinaga Y."/>
            <person name="Zwiers L.-H."/>
            <person name="Turgeon B."/>
            <person name="Goodwin S."/>
            <person name="Spatafora J."/>
            <person name="Crous P."/>
            <person name="Grigoriev I."/>
        </authorList>
    </citation>
    <scope>NUCLEOTIDE SEQUENCE</scope>
    <source>
        <strain evidence="2">CBS 121739</strain>
    </source>
</reference>
<accession>A0A6A6WCT0</accession>
<dbReference type="Proteomes" id="UP000799437">
    <property type="component" value="Unassembled WGS sequence"/>
</dbReference>
<evidence type="ECO:0008006" key="4">
    <source>
        <dbReference type="Google" id="ProtNLM"/>
    </source>
</evidence>
<dbReference type="Pfam" id="PF06101">
    <property type="entry name" value="Vps62"/>
    <property type="match status" value="1"/>
</dbReference>
<sequence>MPAVVNHGGQVPFDFQPSLGYPLNPSITSKTNTQESESTIRNSATEQRFIKPAPANSRSTPDSIVVNITAGPEQSPTLDSTHVSASLFSTILKYLTYPNTCESSDTRTASSPKGYSKTISKPSLLSWVGVKASAWLNICGLRLVNSWDRTRYRHAAQSQDTTHQGKDSMSGHSVSDMWSETGMMTREIPDYVFEYAPLVHLYSGEKYWPGDIGDHLIHTTPHLNYTPIQAQSDHPNLTNLNDLNQWGRFVYLQSDDNVEDYPDWLGGQKNIPTEPSHSIGRITKEKYESTEESFANTKETVSGLPLKLFGKRTNGGRSDAPAVLVVVPKPNGVVDAFWFFFYSFNLGNTVFNIRFGNHVGDWEHTLVRFQHGEPTEIFFSEHNFGQAYSFDAVEKSNKRPVGYSATGSHAMYGTAGEHPYVLPNGVLKDVTDRGPLWDPLLNVYAYTYDYWRDVLRASTRTPEAPLEWFYFSGRWGDKIYPLSDPRQYMLLGNYHYVTGPTGPRFKNLARKNVCQNNDRCIIKHWLSVDTEIRELSNFPNGEEVWQDDQPPDQVE</sequence>